<dbReference type="InterPro" id="IPR007110">
    <property type="entry name" value="Ig-like_dom"/>
</dbReference>
<evidence type="ECO:0000256" key="2">
    <source>
        <dbReference type="ARBA" id="ARBA00022692"/>
    </source>
</evidence>
<evidence type="ECO:0000256" key="1">
    <source>
        <dbReference type="ARBA" id="ARBA00004479"/>
    </source>
</evidence>
<keyword evidence="4" id="KW-1015">Disulfide bond</keyword>
<dbReference type="AlphaFoldDB" id="A0A8C6SJ08"/>
<keyword evidence="2" id="KW-0812">Transmembrane</keyword>
<evidence type="ECO:0000256" key="4">
    <source>
        <dbReference type="ARBA" id="ARBA00023157"/>
    </source>
</evidence>
<protein>
    <recommendedName>
        <fullName evidence="6">Ig-like domain-containing protein</fullName>
    </recommendedName>
</protein>
<dbReference type="PROSITE" id="PS50835">
    <property type="entry name" value="IG_LIKE"/>
    <property type="match status" value="1"/>
</dbReference>
<evidence type="ECO:0000259" key="6">
    <source>
        <dbReference type="PROSITE" id="PS50835"/>
    </source>
</evidence>
<dbReference type="SUPFAM" id="SSF48726">
    <property type="entry name" value="Immunoglobulin"/>
    <property type="match status" value="1"/>
</dbReference>
<dbReference type="Gene3D" id="2.60.40.10">
    <property type="entry name" value="Immunoglobulins"/>
    <property type="match status" value="1"/>
</dbReference>
<dbReference type="InterPro" id="IPR050160">
    <property type="entry name" value="MHC/Immunoglobulin"/>
</dbReference>
<dbReference type="InterPro" id="IPR036179">
    <property type="entry name" value="Ig-like_dom_sf"/>
</dbReference>
<accession>A0A8C6SJ08</accession>
<keyword evidence="8" id="KW-1185">Reference proteome</keyword>
<keyword evidence="3" id="KW-1133">Transmembrane helix</keyword>
<dbReference type="Gene3D" id="3.10.320.10">
    <property type="entry name" value="Class II Histocompatibility Antigen, M Beta Chain, Chain B, domain 1"/>
    <property type="match status" value="1"/>
</dbReference>
<comment type="subcellular location">
    <subcellularLocation>
        <location evidence="1">Membrane</location>
        <topology evidence="1">Single-pass type I membrane protein</topology>
    </subcellularLocation>
</comment>
<dbReference type="GO" id="GO:0019882">
    <property type="term" value="P:antigen processing and presentation"/>
    <property type="evidence" value="ECO:0007669"/>
    <property type="project" value="InterPro"/>
</dbReference>
<evidence type="ECO:0000313" key="7">
    <source>
        <dbReference type="Ensembl" id="ENSNMLP00000006955.1"/>
    </source>
</evidence>
<dbReference type="Ensembl" id="ENSNMLT00000007927.1">
    <property type="protein sequence ID" value="ENSNMLP00000006955.1"/>
    <property type="gene ID" value="ENSNMLG00000005029.1"/>
</dbReference>
<dbReference type="InterPro" id="IPR014745">
    <property type="entry name" value="MHC_II_a/b_N"/>
</dbReference>
<dbReference type="Pfam" id="PF07654">
    <property type="entry name" value="C1-set"/>
    <property type="match status" value="1"/>
</dbReference>
<dbReference type="SUPFAM" id="SSF54452">
    <property type="entry name" value="MHC antigen-recognition domain"/>
    <property type="match status" value="1"/>
</dbReference>
<evidence type="ECO:0000256" key="5">
    <source>
        <dbReference type="ARBA" id="ARBA00023180"/>
    </source>
</evidence>
<reference evidence="7" key="2">
    <citation type="submission" date="2025-09" db="UniProtKB">
        <authorList>
            <consortium name="Ensembl"/>
        </authorList>
    </citation>
    <scope>IDENTIFICATION</scope>
</reference>
<dbReference type="InterPro" id="IPR000353">
    <property type="entry name" value="MHC_II_b_N"/>
</dbReference>
<evidence type="ECO:0000256" key="3">
    <source>
        <dbReference type="ARBA" id="ARBA00022989"/>
    </source>
</evidence>
<reference evidence="7" key="1">
    <citation type="submission" date="2025-08" db="UniProtKB">
        <authorList>
            <consortium name="Ensembl"/>
        </authorList>
    </citation>
    <scope>IDENTIFICATION</scope>
</reference>
<keyword evidence="3" id="KW-0472">Membrane</keyword>
<name>A0A8C6SJ08_9GOBI</name>
<keyword evidence="5" id="KW-0325">Glycoprotein</keyword>
<feature type="domain" description="Ig-like" evidence="6">
    <location>
        <begin position="141"/>
        <end position="179"/>
    </location>
</feature>
<dbReference type="GO" id="GO:0042613">
    <property type="term" value="C:MHC class II protein complex"/>
    <property type="evidence" value="ECO:0007669"/>
    <property type="project" value="InterPro"/>
</dbReference>
<dbReference type="InterPro" id="IPR011162">
    <property type="entry name" value="MHC_I/II-like_Ag-recog"/>
</dbReference>
<dbReference type="SMART" id="SM00921">
    <property type="entry name" value="MHC_II_beta"/>
    <property type="match status" value="1"/>
</dbReference>
<dbReference type="PANTHER" id="PTHR19944:SF99">
    <property type="entry name" value="HLA CLASS II HISTOCOMPATIBILITY ANTIGEN, DRB1 BETA CHAIN"/>
    <property type="match status" value="1"/>
</dbReference>
<proteinExistence type="predicted"/>
<dbReference type="GO" id="GO:0006955">
    <property type="term" value="P:immune response"/>
    <property type="evidence" value="ECO:0007669"/>
    <property type="project" value="InterPro"/>
</dbReference>
<dbReference type="PANTHER" id="PTHR19944">
    <property type="entry name" value="MHC CLASS II-RELATED"/>
    <property type="match status" value="1"/>
</dbReference>
<dbReference type="Proteomes" id="UP000694523">
    <property type="component" value="Unplaced"/>
</dbReference>
<dbReference type="InterPro" id="IPR013783">
    <property type="entry name" value="Ig-like_fold"/>
</dbReference>
<evidence type="ECO:0000313" key="8">
    <source>
        <dbReference type="Proteomes" id="UP000694523"/>
    </source>
</evidence>
<dbReference type="InterPro" id="IPR003597">
    <property type="entry name" value="Ig_C1-set"/>
</dbReference>
<organism evidence="7 8">
    <name type="scientific">Neogobius melanostomus</name>
    <name type="common">round goby</name>
    <dbReference type="NCBI Taxonomy" id="47308"/>
    <lineage>
        <taxon>Eukaryota</taxon>
        <taxon>Metazoa</taxon>
        <taxon>Chordata</taxon>
        <taxon>Craniata</taxon>
        <taxon>Vertebrata</taxon>
        <taxon>Euteleostomi</taxon>
        <taxon>Actinopterygii</taxon>
        <taxon>Neopterygii</taxon>
        <taxon>Teleostei</taxon>
        <taxon>Neoteleostei</taxon>
        <taxon>Acanthomorphata</taxon>
        <taxon>Gobiaria</taxon>
        <taxon>Gobiiformes</taxon>
        <taxon>Gobioidei</taxon>
        <taxon>Gobiidae</taxon>
        <taxon>Benthophilinae</taxon>
        <taxon>Neogobiini</taxon>
        <taxon>Neogobius</taxon>
    </lineage>
</organism>
<dbReference type="SMART" id="SM00407">
    <property type="entry name" value="IGc1"/>
    <property type="match status" value="1"/>
</dbReference>
<dbReference type="Pfam" id="PF00969">
    <property type="entry name" value="MHC_II_beta"/>
    <property type="match status" value="1"/>
</dbReference>
<sequence>MIMFYIKVSCDPAAVSVSVCHSELLNFRFRSEMSGSWITLLLLLGTTDGYLNGRIARCVFNSTRPEDIQYIDSYFYNKLEFIRFDSKVGRFVGYTELGVMNAERVNKDPAELERYRHEKDRYCVHNIEIWNNNILTKSVEPYGVIHTASSGGSERVLVCSVYGFYPKHITVTWTNNNQQITTGVINSETMPDRDWTFQLHTHLEYAPRYCPTLSPGTVPLCPQVLSPTVPQVLSHTVPQVLSRFVPQVLSPTVPQVLSRSVPQILSPRYCPPLSPTVPRYCPPGTVPQVLSPRYCPPGTVSHCPPGTVPQILSPRYCPPLSPRYCPQVLSPRYCLPLSPRYCPPHTVPQVLSPTVPQVLSPRYCLPGTVP</sequence>